<evidence type="ECO:0000256" key="4">
    <source>
        <dbReference type="ARBA" id="ARBA00022801"/>
    </source>
</evidence>
<dbReference type="InterPro" id="IPR036866">
    <property type="entry name" value="RibonucZ/Hydroxyglut_hydro"/>
</dbReference>
<gene>
    <name evidence="7" type="ORF">GMJLKIPL_0292</name>
</gene>
<reference evidence="7" key="1">
    <citation type="journal article" date="2021" name="Front. Microbiol.">
        <title>Comprehensive Comparative Genomics and Phenotyping of Methylobacterium Species.</title>
        <authorList>
            <person name="Alessa O."/>
            <person name="Ogura Y."/>
            <person name="Fujitani Y."/>
            <person name="Takami H."/>
            <person name="Hayashi T."/>
            <person name="Sahin N."/>
            <person name="Tani A."/>
        </authorList>
    </citation>
    <scope>NUCLEOTIDE SEQUENCE</scope>
    <source>
        <strain evidence="7">DSM 17168</strain>
    </source>
</reference>
<evidence type="ECO:0000256" key="5">
    <source>
        <dbReference type="ARBA" id="ARBA00022833"/>
    </source>
</evidence>
<proteinExistence type="inferred from homology"/>
<evidence type="ECO:0000256" key="2">
    <source>
        <dbReference type="ARBA" id="ARBA00007749"/>
    </source>
</evidence>
<accession>A0ABQ4S9P7</accession>
<name>A0ABQ4S9P7_9HYPH</name>
<dbReference type="CDD" id="cd07729">
    <property type="entry name" value="AHL_lactonase_MBL-fold"/>
    <property type="match status" value="1"/>
</dbReference>
<evidence type="ECO:0000259" key="6">
    <source>
        <dbReference type="SMART" id="SM00849"/>
    </source>
</evidence>
<organism evidence="7 8">
    <name type="scientific">Methylobacterium isbiliense</name>
    <dbReference type="NCBI Taxonomy" id="315478"/>
    <lineage>
        <taxon>Bacteria</taxon>
        <taxon>Pseudomonadati</taxon>
        <taxon>Pseudomonadota</taxon>
        <taxon>Alphaproteobacteria</taxon>
        <taxon>Hyphomicrobiales</taxon>
        <taxon>Methylobacteriaceae</taxon>
        <taxon>Methylobacterium</taxon>
    </lineage>
</organism>
<feature type="domain" description="Metallo-beta-lactamase" evidence="6">
    <location>
        <begin position="37"/>
        <end position="237"/>
    </location>
</feature>
<dbReference type="InterPro" id="IPR051013">
    <property type="entry name" value="MBL_superfamily_lactonases"/>
</dbReference>
<comment type="cofactor">
    <cofactor evidence="1">
        <name>Zn(2+)</name>
        <dbReference type="ChEBI" id="CHEBI:29105"/>
    </cofactor>
</comment>
<dbReference type="InterPro" id="IPR001279">
    <property type="entry name" value="Metallo-B-lactamas"/>
</dbReference>
<comment type="similarity">
    <text evidence="2">Belongs to the metallo-beta-lactamase superfamily.</text>
</comment>
<comment type="caution">
    <text evidence="7">The sequence shown here is derived from an EMBL/GenBank/DDBJ whole genome shotgun (WGS) entry which is preliminary data.</text>
</comment>
<keyword evidence="4" id="KW-0378">Hydrolase</keyword>
<reference evidence="7" key="2">
    <citation type="submission" date="2021-08" db="EMBL/GenBank/DDBJ databases">
        <authorList>
            <person name="Tani A."/>
            <person name="Ola A."/>
            <person name="Ogura Y."/>
            <person name="Katsura K."/>
            <person name="Hayashi T."/>
        </authorList>
    </citation>
    <scope>NUCLEOTIDE SEQUENCE</scope>
    <source>
        <strain evidence="7">DSM 17168</strain>
    </source>
</reference>
<evidence type="ECO:0000313" key="8">
    <source>
        <dbReference type="Proteomes" id="UP001055153"/>
    </source>
</evidence>
<dbReference type="Proteomes" id="UP001055153">
    <property type="component" value="Unassembled WGS sequence"/>
</dbReference>
<evidence type="ECO:0000256" key="3">
    <source>
        <dbReference type="ARBA" id="ARBA00022723"/>
    </source>
</evidence>
<dbReference type="PANTHER" id="PTHR42978:SF7">
    <property type="entry name" value="METALLO-HYDROLASE RV2300C-RELATED"/>
    <property type="match status" value="1"/>
</dbReference>
<keyword evidence="8" id="KW-1185">Reference proteome</keyword>
<dbReference type="Pfam" id="PF00753">
    <property type="entry name" value="Lactamase_B"/>
    <property type="match status" value="1"/>
</dbReference>
<keyword evidence="5" id="KW-0862">Zinc</keyword>
<dbReference type="SMART" id="SM00849">
    <property type="entry name" value="Lactamase_B"/>
    <property type="match status" value="1"/>
</dbReference>
<evidence type="ECO:0000313" key="7">
    <source>
        <dbReference type="EMBL" id="GJD98385.1"/>
    </source>
</evidence>
<dbReference type="RefSeq" id="WP_238233335.1">
    <property type="nucleotide sequence ID" value="NZ_BPQQ01000003.1"/>
</dbReference>
<dbReference type="Gene3D" id="3.60.15.10">
    <property type="entry name" value="Ribonuclease Z/Hydroxyacylglutathione hydrolase-like"/>
    <property type="match status" value="1"/>
</dbReference>
<keyword evidence="3" id="KW-0479">Metal-binding</keyword>
<dbReference type="PANTHER" id="PTHR42978">
    <property type="entry name" value="QUORUM-QUENCHING LACTONASE YTNP-RELATED-RELATED"/>
    <property type="match status" value="1"/>
</dbReference>
<dbReference type="EMBL" id="BPQQ01000003">
    <property type="protein sequence ID" value="GJD98385.1"/>
    <property type="molecule type" value="Genomic_DNA"/>
</dbReference>
<evidence type="ECO:0000256" key="1">
    <source>
        <dbReference type="ARBA" id="ARBA00001947"/>
    </source>
</evidence>
<protein>
    <recommendedName>
        <fullName evidence="6">Metallo-beta-lactamase domain-containing protein</fullName>
    </recommendedName>
</protein>
<dbReference type="SUPFAM" id="SSF56281">
    <property type="entry name" value="Metallo-hydrolase/oxidoreductase"/>
    <property type="match status" value="1"/>
</dbReference>
<sequence>METYEILALRYAVHDRPARENFLFWPEGDPHAAMPLDYFVWVVRNAARTVLVDTGFGPEAAAAHGRTLLVHPAEGLRALGVDPEAVRDVIITHLHYDHAGNLAAFPNATFHLQDAEMAFATGRCMCHARLRGAFAVEDVVAMVRHVYAGRVRFTDGDAVLCPGLSVHRVPGHTQGLQCVRVATERGAVVLASDAAHYYANLETRNPYSITVDVAATMESWDRLAALADGPDHVVPGHDPLVMQRYPRAGVAGLDAVRLDLAPTGR</sequence>